<protein>
    <recommendedName>
        <fullName evidence="14">NADH-ubiquinone oxidoreductase B12 subunit</fullName>
    </recommendedName>
</protein>
<keyword evidence="10" id="KW-0496">Mitochondrion</keyword>
<dbReference type="PANTHER" id="PTHR15082:SF2">
    <property type="entry name" value="NADH DEHYDROGENASE [UBIQUINONE] 1 BETA SUBCOMPLEX SUBUNIT 3"/>
    <property type="match status" value="1"/>
</dbReference>
<comment type="caution">
    <text evidence="12">The sequence shown here is derived from an EMBL/GenBank/DDBJ whole genome shotgun (WGS) entry which is preliminary data.</text>
</comment>
<dbReference type="AlphaFoldDB" id="A0AAV9HH77"/>
<evidence type="ECO:0000256" key="9">
    <source>
        <dbReference type="ARBA" id="ARBA00022989"/>
    </source>
</evidence>
<evidence type="ECO:0008006" key="14">
    <source>
        <dbReference type="Google" id="ProtNLM"/>
    </source>
</evidence>
<keyword evidence="13" id="KW-1185">Reference proteome</keyword>
<evidence type="ECO:0000313" key="13">
    <source>
        <dbReference type="Proteomes" id="UP001321749"/>
    </source>
</evidence>
<sequence>MQPSRILQAMGHGEKPNITGFDMRKFLKATATPRYDPWERNEAWRYTGRFSRFHRFKNSLPGLGIATVAFAGYCLYEHFFLKDDHDHHGEPVQHSKGL</sequence>
<evidence type="ECO:0000313" key="12">
    <source>
        <dbReference type="EMBL" id="KAK4458406.1"/>
    </source>
</evidence>
<evidence type="ECO:0000256" key="6">
    <source>
        <dbReference type="ARBA" id="ARBA00022692"/>
    </source>
</evidence>
<dbReference type="InterPro" id="IPR012576">
    <property type="entry name" value="NDUFB3"/>
</dbReference>
<evidence type="ECO:0000256" key="10">
    <source>
        <dbReference type="ARBA" id="ARBA00023128"/>
    </source>
</evidence>
<proteinExistence type="inferred from homology"/>
<comment type="subcellular location">
    <subcellularLocation>
        <location evidence="2">Mitochondrion inner membrane</location>
        <topology evidence="2">Single-pass membrane protein</topology>
        <orientation evidence="2">Matrix side</orientation>
    </subcellularLocation>
</comment>
<evidence type="ECO:0000256" key="2">
    <source>
        <dbReference type="ARBA" id="ARBA00004298"/>
    </source>
</evidence>
<evidence type="ECO:0000256" key="7">
    <source>
        <dbReference type="ARBA" id="ARBA00022792"/>
    </source>
</evidence>
<name>A0AAV9HH77_9PEZI</name>
<comment type="similarity">
    <text evidence="3">Belongs to the complex I NDUFB3 subunit family.</text>
</comment>
<dbReference type="EMBL" id="MU865070">
    <property type="protein sequence ID" value="KAK4458406.1"/>
    <property type="molecule type" value="Genomic_DNA"/>
</dbReference>
<keyword evidence="7" id="KW-0999">Mitochondrion inner membrane</keyword>
<comment type="function">
    <text evidence="1">Accessory subunit of the mitochondrial membrane respiratory chain NADH dehydrogenase (Complex I), that is believed not to be involved in catalysis. Complex I functions in the transfer of electrons from NADH to the respiratory chain. The immediate electron acceptor for the enzyme is believed to be ubiquinone.</text>
</comment>
<evidence type="ECO:0000256" key="4">
    <source>
        <dbReference type="ARBA" id="ARBA00022448"/>
    </source>
</evidence>
<evidence type="ECO:0000256" key="3">
    <source>
        <dbReference type="ARBA" id="ARBA00005667"/>
    </source>
</evidence>
<gene>
    <name evidence="12" type="ORF">QBC42DRAFT_276781</name>
</gene>
<keyword evidence="4" id="KW-0813">Transport</keyword>
<keyword evidence="6" id="KW-0812">Transmembrane</keyword>
<dbReference type="GO" id="GO:0022900">
    <property type="term" value="P:electron transport chain"/>
    <property type="evidence" value="ECO:0007669"/>
    <property type="project" value="InterPro"/>
</dbReference>
<evidence type="ECO:0000256" key="1">
    <source>
        <dbReference type="ARBA" id="ARBA00003195"/>
    </source>
</evidence>
<dbReference type="GO" id="GO:0032981">
    <property type="term" value="P:mitochondrial respiratory chain complex I assembly"/>
    <property type="evidence" value="ECO:0007669"/>
    <property type="project" value="TreeGrafter"/>
</dbReference>
<organism evidence="12 13">
    <name type="scientific">Cladorrhinum samala</name>
    <dbReference type="NCBI Taxonomy" id="585594"/>
    <lineage>
        <taxon>Eukaryota</taxon>
        <taxon>Fungi</taxon>
        <taxon>Dikarya</taxon>
        <taxon>Ascomycota</taxon>
        <taxon>Pezizomycotina</taxon>
        <taxon>Sordariomycetes</taxon>
        <taxon>Sordariomycetidae</taxon>
        <taxon>Sordariales</taxon>
        <taxon>Podosporaceae</taxon>
        <taxon>Cladorrhinum</taxon>
    </lineage>
</organism>
<keyword evidence="11" id="KW-0472">Membrane</keyword>
<dbReference type="GO" id="GO:0005743">
    <property type="term" value="C:mitochondrial inner membrane"/>
    <property type="evidence" value="ECO:0007669"/>
    <property type="project" value="UniProtKB-SubCell"/>
</dbReference>
<dbReference type="Pfam" id="PF08122">
    <property type="entry name" value="NDUF_B12"/>
    <property type="match status" value="1"/>
</dbReference>
<keyword evidence="9" id="KW-1133">Transmembrane helix</keyword>
<evidence type="ECO:0000256" key="11">
    <source>
        <dbReference type="ARBA" id="ARBA00023136"/>
    </source>
</evidence>
<evidence type="ECO:0000256" key="5">
    <source>
        <dbReference type="ARBA" id="ARBA00022660"/>
    </source>
</evidence>
<dbReference type="Proteomes" id="UP001321749">
    <property type="component" value="Unassembled WGS sequence"/>
</dbReference>
<accession>A0AAV9HH77</accession>
<keyword evidence="5" id="KW-0679">Respiratory chain</keyword>
<reference evidence="12" key="1">
    <citation type="journal article" date="2023" name="Mol. Phylogenet. Evol.">
        <title>Genome-scale phylogeny and comparative genomics of the fungal order Sordariales.</title>
        <authorList>
            <person name="Hensen N."/>
            <person name="Bonometti L."/>
            <person name="Westerberg I."/>
            <person name="Brannstrom I.O."/>
            <person name="Guillou S."/>
            <person name="Cros-Aarteil S."/>
            <person name="Calhoun S."/>
            <person name="Haridas S."/>
            <person name="Kuo A."/>
            <person name="Mondo S."/>
            <person name="Pangilinan J."/>
            <person name="Riley R."/>
            <person name="LaButti K."/>
            <person name="Andreopoulos B."/>
            <person name="Lipzen A."/>
            <person name="Chen C."/>
            <person name="Yan M."/>
            <person name="Daum C."/>
            <person name="Ng V."/>
            <person name="Clum A."/>
            <person name="Steindorff A."/>
            <person name="Ohm R.A."/>
            <person name="Martin F."/>
            <person name="Silar P."/>
            <person name="Natvig D.O."/>
            <person name="Lalanne C."/>
            <person name="Gautier V."/>
            <person name="Ament-Velasquez S.L."/>
            <person name="Kruys A."/>
            <person name="Hutchinson M.I."/>
            <person name="Powell A.J."/>
            <person name="Barry K."/>
            <person name="Miller A.N."/>
            <person name="Grigoriev I.V."/>
            <person name="Debuchy R."/>
            <person name="Gladieux P."/>
            <person name="Hiltunen Thoren M."/>
            <person name="Johannesson H."/>
        </authorList>
    </citation>
    <scope>NUCLEOTIDE SEQUENCE</scope>
    <source>
        <strain evidence="12">PSN324</strain>
    </source>
</reference>
<reference evidence="12" key="2">
    <citation type="submission" date="2023-06" db="EMBL/GenBank/DDBJ databases">
        <authorList>
            <consortium name="Lawrence Berkeley National Laboratory"/>
            <person name="Mondo S.J."/>
            <person name="Hensen N."/>
            <person name="Bonometti L."/>
            <person name="Westerberg I."/>
            <person name="Brannstrom I.O."/>
            <person name="Guillou S."/>
            <person name="Cros-Aarteil S."/>
            <person name="Calhoun S."/>
            <person name="Haridas S."/>
            <person name="Kuo A."/>
            <person name="Pangilinan J."/>
            <person name="Riley R."/>
            <person name="Labutti K."/>
            <person name="Andreopoulos B."/>
            <person name="Lipzen A."/>
            <person name="Chen C."/>
            <person name="Yanf M."/>
            <person name="Daum C."/>
            <person name="Ng V."/>
            <person name="Clum A."/>
            <person name="Steindorff A."/>
            <person name="Ohm R."/>
            <person name="Martin F."/>
            <person name="Silar P."/>
            <person name="Natvig D."/>
            <person name="Lalanne C."/>
            <person name="Gautier V."/>
            <person name="Ament-Velasquez S.L."/>
            <person name="Kruys A."/>
            <person name="Hutchinson M.I."/>
            <person name="Powell A.J."/>
            <person name="Barry K."/>
            <person name="Miller A.N."/>
            <person name="Grigoriev I.V."/>
            <person name="Debuchy R."/>
            <person name="Gladieux P."/>
            <person name="Thoren M.H."/>
            <person name="Johannesson H."/>
        </authorList>
    </citation>
    <scope>NUCLEOTIDE SEQUENCE</scope>
    <source>
        <strain evidence="12">PSN324</strain>
    </source>
</reference>
<keyword evidence="8" id="KW-0249">Electron transport</keyword>
<dbReference type="PANTHER" id="PTHR15082">
    <property type="entry name" value="NADH-UBIQUINONE OXIDOREDUCTASE B12 SUBUNIT"/>
    <property type="match status" value="1"/>
</dbReference>
<evidence type="ECO:0000256" key="8">
    <source>
        <dbReference type="ARBA" id="ARBA00022982"/>
    </source>
</evidence>